<proteinExistence type="predicted"/>
<evidence type="ECO:0000313" key="1">
    <source>
        <dbReference type="EMBL" id="MBM6850426.1"/>
    </source>
</evidence>
<organism evidence="1 2">
    <name type="scientific">Oscillibacter valericigenes</name>
    <dbReference type="NCBI Taxonomy" id="351091"/>
    <lineage>
        <taxon>Bacteria</taxon>
        <taxon>Bacillati</taxon>
        <taxon>Bacillota</taxon>
        <taxon>Clostridia</taxon>
        <taxon>Eubacteriales</taxon>
        <taxon>Oscillospiraceae</taxon>
        <taxon>Oscillibacter</taxon>
    </lineage>
</organism>
<gene>
    <name evidence="1" type="ORF">H9X91_03120</name>
</gene>
<dbReference type="RefSeq" id="WP_204802395.1">
    <property type="nucleotide sequence ID" value="NZ_JACSNX010000002.1"/>
</dbReference>
<accession>A0ABS2FU61</accession>
<protein>
    <submittedName>
        <fullName evidence="1">Uncharacterized protein</fullName>
    </submittedName>
</protein>
<dbReference type="EMBL" id="JACSNX010000002">
    <property type="protein sequence ID" value="MBM6850426.1"/>
    <property type="molecule type" value="Genomic_DNA"/>
</dbReference>
<name>A0ABS2FU61_9FIRM</name>
<reference evidence="1 2" key="1">
    <citation type="journal article" date="2021" name="Sci. Rep.">
        <title>The distribution of antibiotic resistance genes in chicken gut microbiota commensals.</title>
        <authorList>
            <person name="Juricova H."/>
            <person name="Matiasovicova J."/>
            <person name="Kubasova T."/>
            <person name="Cejkova D."/>
            <person name="Rychlik I."/>
        </authorList>
    </citation>
    <scope>NUCLEOTIDE SEQUENCE [LARGE SCALE GENOMIC DNA]</scope>
    <source>
        <strain evidence="1 2">An411</strain>
    </source>
</reference>
<sequence>MTEQYQVRIQSQMGPREGVLTLSYQGSYVTGSLDLVGYVNTVQGVQAADGTLHLFHPIQTVVSTIPCETVLRLQAGSLRGTSTSRSARMRWEGTLLRQGPQETCRQQTREESKL</sequence>
<comment type="caution">
    <text evidence="1">The sequence shown here is derived from an EMBL/GenBank/DDBJ whole genome shotgun (WGS) entry which is preliminary data.</text>
</comment>
<evidence type="ECO:0000313" key="2">
    <source>
        <dbReference type="Proteomes" id="UP000719500"/>
    </source>
</evidence>
<dbReference type="Proteomes" id="UP000719500">
    <property type="component" value="Unassembled WGS sequence"/>
</dbReference>
<keyword evidence="2" id="KW-1185">Reference proteome</keyword>